<dbReference type="PANTHER" id="PTHR32114:SF2">
    <property type="entry name" value="ABC TRANSPORTER ABCH.3"/>
    <property type="match status" value="1"/>
</dbReference>
<evidence type="ECO:0000313" key="2">
    <source>
        <dbReference type="EMBL" id="CDN31831.1"/>
    </source>
</evidence>
<dbReference type="HOGENOM" id="CLU_361195_0_0_10"/>
<proteinExistence type="predicted"/>
<dbReference type="KEGG" id="rbc:BN938_1751"/>
<dbReference type="SUPFAM" id="SSF52540">
    <property type="entry name" value="P-loop containing nucleoside triphosphate hydrolases"/>
    <property type="match status" value="1"/>
</dbReference>
<dbReference type="InterPro" id="IPR027417">
    <property type="entry name" value="P-loop_NTPase"/>
</dbReference>
<feature type="coiled-coil region" evidence="1">
    <location>
        <begin position="428"/>
        <end position="518"/>
    </location>
</feature>
<evidence type="ECO:0000256" key="1">
    <source>
        <dbReference type="SAM" id="Coils"/>
    </source>
</evidence>
<sequence>MWKLNKIEARNLCAFREIEYTLNQGVTTLIFGDNRDNESQRSNGSGKSALLECIAIGITGSPLRKIKNEEIINDAADECYVRLEFFNSSCNEVFAVERELYRKGASVVHCSIERDGKLVDTDEAVQHSVDAYTKYILEKLGITRDELFNNFILSKHRYEDFLSCSDKDKKEIINRFSNGIVVDEAIERVCQDMEPIADELKAVELDFASLEGRTQMLIEQIDKEENGKEERNRNKAERIKGIEHTIAEKRESLRMLSVQIDAHADVLVTLDTADKEVQLLEHSEESLEICLNGIEMLLKPFGKLTDWNNVLKTKTDELAQVQSEREGLSDELESLDVKVQQQQAVCDKLKSEHAEFVTKATTKSESYKKQLADLEKEMQEANRLCTSLLEKRRTHSSAIELLKNKIAGAITCPKCQFEFVASDSSFDVAQGEKELERLQTEAEQTTQKRTETEKTIVFIEQDQKEIQQARRQLNTDNSDWLAKVDAAEKELQTLNFKLESLQRKGKQFTEKIATIQKEIESTRRKMFDQAYEIIDSATASRKREIKTLNEDVAATESSIETLYSTIGEINNSSPDEVIQSLRESLKDVRKRSNETLKTKSEVEQRLKRLQEQEQRFAQFKSYLANTKIEALSQITNEFLESIGSDIRIQFSGYTVLKTGKVREKISISLLRDGVDCGSFGKFSEGEKARVNLSSILAMQKLVNSNCEGDKGLDLLVLDEILAAVDEQGNAKMFESINRLGITALVVSHGHVSESYPHTLIIRKENGKSFIV</sequence>
<keyword evidence="3" id="KW-1185">Reference proteome</keyword>
<dbReference type="PATRIC" id="fig|1433126.3.peg.1727"/>
<dbReference type="EMBL" id="HG934468">
    <property type="protein sequence ID" value="CDN31831.1"/>
    <property type="molecule type" value="Genomic_DNA"/>
</dbReference>
<dbReference type="Proteomes" id="UP000027616">
    <property type="component" value="Chromosome I"/>
</dbReference>
<protein>
    <recommendedName>
        <fullName evidence="4">Exonuclease SbcC</fullName>
    </recommendedName>
</protein>
<gene>
    <name evidence="2" type="ORF">BN938_1751</name>
</gene>
<dbReference type="PANTHER" id="PTHR32114">
    <property type="entry name" value="ABC TRANSPORTER ABCH.3"/>
    <property type="match status" value="1"/>
</dbReference>
<accession>A0A060R8K1</accession>
<dbReference type="AlphaFoldDB" id="A0A060R8K1"/>
<organism evidence="2 3">
    <name type="scientific">Mucinivorans hirudinis</name>
    <dbReference type="NCBI Taxonomy" id="1433126"/>
    <lineage>
        <taxon>Bacteria</taxon>
        <taxon>Pseudomonadati</taxon>
        <taxon>Bacteroidota</taxon>
        <taxon>Bacteroidia</taxon>
        <taxon>Bacteroidales</taxon>
        <taxon>Rikenellaceae</taxon>
        <taxon>Mucinivorans</taxon>
    </lineage>
</organism>
<dbReference type="SUPFAM" id="SSF57997">
    <property type="entry name" value="Tropomyosin"/>
    <property type="match status" value="1"/>
</dbReference>
<name>A0A060R8K1_9BACT</name>
<dbReference type="OrthoDB" id="1006966at2"/>
<reference evidence="2 3" key="1">
    <citation type="journal article" date="2015" name="Genome Announc.">
        <title>Complete Genome Sequence of the Novel Leech Symbiont Mucinivorans hirudinis M3T.</title>
        <authorList>
            <person name="Nelson M.C."/>
            <person name="Bomar L."/>
            <person name="Graf J."/>
        </authorList>
    </citation>
    <scope>NUCLEOTIDE SEQUENCE [LARGE SCALE GENOMIC DNA]</scope>
    <source>
        <strain evidence="3">M3</strain>
    </source>
</reference>
<evidence type="ECO:0000313" key="3">
    <source>
        <dbReference type="Proteomes" id="UP000027616"/>
    </source>
</evidence>
<evidence type="ECO:0008006" key="4">
    <source>
        <dbReference type="Google" id="ProtNLM"/>
    </source>
</evidence>
<dbReference type="eggNOG" id="COG0419">
    <property type="taxonomic scope" value="Bacteria"/>
</dbReference>
<dbReference type="Gene3D" id="3.40.50.300">
    <property type="entry name" value="P-loop containing nucleotide triphosphate hydrolases"/>
    <property type="match status" value="2"/>
</dbReference>
<dbReference type="STRING" id="1433126.BN938_1751"/>
<feature type="coiled-coil region" evidence="1">
    <location>
        <begin position="304"/>
        <end position="391"/>
    </location>
</feature>
<keyword evidence="1" id="KW-0175">Coiled coil</keyword>